<evidence type="ECO:0000256" key="1">
    <source>
        <dbReference type="ARBA" id="ARBA00009091"/>
    </source>
</evidence>
<dbReference type="InterPro" id="IPR005632">
    <property type="entry name" value="Chaperone_Skp"/>
</dbReference>
<evidence type="ECO:0000256" key="3">
    <source>
        <dbReference type="SAM" id="Coils"/>
    </source>
</evidence>
<sequence>MIKRLLLAIMIAFPMSLFAQKFGVINTNELMTSLPEMKSVQEQMEAATKKYEDEFAKLQEEFNKKFQEFQALEASTPETIKERRTQELQEIDTKIQRFRETAQQDLQRQNQQLLAPIQEKVMKAIQSVGAEGKFTFIFENGMSLYTGADVTDVTPLVKTALGIK</sequence>
<dbReference type="GO" id="GO:0050821">
    <property type="term" value="P:protein stabilization"/>
    <property type="evidence" value="ECO:0007669"/>
    <property type="project" value="TreeGrafter"/>
</dbReference>
<proteinExistence type="inferred from homology"/>
<dbReference type="EMBL" id="CP039396">
    <property type="protein sequence ID" value="QCD42264.1"/>
    <property type="molecule type" value="Genomic_DNA"/>
</dbReference>
<dbReference type="Pfam" id="PF03938">
    <property type="entry name" value="OmpH"/>
    <property type="match status" value="1"/>
</dbReference>
<protein>
    <submittedName>
        <fullName evidence="5">OmpH family outer membrane protein</fullName>
    </submittedName>
</protein>
<keyword evidence="2 4" id="KW-0732">Signal</keyword>
<dbReference type="RefSeq" id="WP_123615152.1">
    <property type="nucleotide sequence ID" value="NZ_CAXHQF010000025.1"/>
</dbReference>
<organism evidence="5 6">
    <name type="scientific">Duncaniella dubosii</name>
    <dbReference type="NCBI Taxonomy" id="2518971"/>
    <lineage>
        <taxon>Bacteria</taxon>
        <taxon>Pseudomonadati</taxon>
        <taxon>Bacteroidota</taxon>
        <taxon>Bacteroidia</taxon>
        <taxon>Bacteroidales</taxon>
        <taxon>Muribaculaceae</taxon>
        <taxon>Duncaniella</taxon>
    </lineage>
</organism>
<accession>A0A4P7W2U2</accession>
<keyword evidence="3" id="KW-0175">Coiled coil</keyword>
<dbReference type="Proteomes" id="UP000297149">
    <property type="component" value="Chromosome"/>
</dbReference>
<dbReference type="PANTHER" id="PTHR35089:SF1">
    <property type="entry name" value="CHAPERONE PROTEIN SKP"/>
    <property type="match status" value="1"/>
</dbReference>
<evidence type="ECO:0000256" key="4">
    <source>
        <dbReference type="SAM" id="SignalP"/>
    </source>
</evidence>
<feature type="signal peptide" evidence="4">
    <location>
        <begin position="1"/>
        <end position="19"/>
    </location>
</feature>
<comment type="similarity">
    <text evidence="1">Belongs to the Skp family.</text>
</comment>
<dbReference type="KEGG" id="ddb:E7747_08215"/>
<dbReference type="InterPro" id="IPR024930">
    <property type="entry name" value="Skp_dom_sf"/>
</dbReference>
<dbReference type="SMART" id="SM00935">
    <property type="entry name" value="OmpH"/>
    <property type="match status" value="1"/>
</dbReference>
<evidence type="ECO:0000313" key="5">
    <source>
        <dbReference type="EMBL" id="QCD42264.1"/>
    </source>
</evidence>
<keyword evidence="6" id="KW-1185">Reference proteome</keyword>
<feature type="coiled-coil region" evidence="3">
    <location>
        <begin position="37"/>
        <end position="68"/>
    </location>
</feature>
<dbReference type="AlphaFoldDB" id="A0A4P7W2U2"/>
<name>A0A4P7W2U2_9BACT</name>
<dbReference type="SUPFAM" id="SSF111384">
    <property type="entry name" value="OmpH-like"/>
    <property type="match status" value="1"/>
</dbReference>
<evidence type="ECO:0000256" key="2">
    <source>
        <dbReference type="ARBA" id="ARBA00022729"/>
    </source>
</evidence>
<dbReference type="GO" id="GO:0051082">
    <property type="term" value="F:unfolded protein binding"/>
    <property type="evidence" value="ECO:0007669"/>
    <property type="project" value="InterPro"/>
</dbReference>
<dbReference type="Gene3D" id="3.30.910.20">
    <property type="entry name" value="Skp domain"/>
    <property type="match status" value="1"/>
</dbReference>
<evidence type="ECO:0000313" key="6">
    <source>
        <dbReference type="Proteomes" id="UP000297149"/>
    </source>
</evidence>
<gene>
    <name evidence="5" type="ORF">E7747_08215</name>
</gene>
<dbReference type="GO" id="GO:0005829">
    <property type="term" value="C:cytosol"/>
    <property type="evidence" value="ECO:0007669"/>
    <property type="project" value="TreeGrafter"/>
</dbReference>
<feature type="chain" id="PRO_5020935754" evidence="4">
    <location>
        <begin position="20"/>
        <end position="164"/>
    </location>
</feature>
<reference evidence="6" key="1">
    <citation type="submission" date="2019-02" db="EMBL/GenBank/DDBJ databases">
        <title>Isolation and identification of novel species under the genus Muribaculum.</title>
        <authorList>
            <person name="Miyake S."/>
            <person name="Ding Y."/>
            <person name="Low A."/>
            <person name="Soh M."/>
            <person name="Seedorf H."/>
        </authorList>
    </citation>
    <scope>NUCLEOTIDE SEQUENCE [LARGE SCALE GENOMIC DNA]</scope>
    <source>
        <strain evidence="6">H5</strain>
    </source>
</reference>
<dbReference type="PANTHER" id="PTHR35089">
    <property type="entry name" value="CHAPERONE PROTEIN SKP"/>
    <property type="match status" value="1"/>
</dbReference>